<keyword evidence="2" id="KW-1185">Reference proteome</keyword>
<dbReference type="EMBL" id="JAVLET010000018">
    <property type="protein sequence ID" value="KAL0465288.1"/>
    <property type="molecule type" value="Genomic_DNA"/>
</dbReference>
<proteinExistence type="predicted"/>
<sequence>MIHPCAARPVSLVPGCPDYTEEKYSPSTAAISAANRAHIITQELKSCTATRILQSQPQVALQRIKSHRHNSGLHPTRADFDFPTSRLGYFGRDASLGPDGRRRRGATAKPLRCMCVLRIPARGRPVGHFHVSADGLHPHRVAA</sequence>
<accession>A0ABR3D0C4</accession>
<name>A0ABR3D0C4_NEUIN</name>
<organism evidence="1 2">
    <name type="scientific">Neurospora intermedia</name>
    <dbReference type="NCBI Taxonomy" id="5142"/>
    <lineage>
        <taxon>Eukaryota</taxon>
        <taxon>Fungi</taxon>
        <taxon>Dikarya</taxon>
        <taxon>Ascomycota</taxon>
        <taxon>Pezizomycotina</taxon>
        <taxon>Sordariomycetes</taxon>
        <taxon>Sordariomycetidae</taxon>
        <taxon>Sordariales</taxon>
        <taxon>Sordariaceae</taxon>
        <taxon>Neurospora</taxon>
    </lineage>
</organism>
<evidence type="ECO:0000313" key="1">
    <source>
        <dbReference type="EMBL" id="KAL0465288.1"/>
    </source>
</evidence>
<comment type="caution">
    <text evidence="1">The sequence shown here is derived from an EMBL/GenBank/DDBJ whole genome shotgun (WGS) entry which is preliminary data.</text>
</comment>
<protein>
    <recommendedName>
        <fullName evidence="3">Questionable protein</fullName>
    </recommendedName>
</protein>
<reference evidence="1 2" key="1">
    <citation type="submission" date="2023-09" db="EMBL/GenBank/DDBJ databases">
        <title>Multi-omics analysis of a traditional fermented food reveals byproduct-associated fungal strains for waste-to-food upcycling.</title>
        <authorList>
            <consortium name="Lawrence Berkeley National Laboratory"/>
            <person name="Rekdal V.M."/>
            <person name="Villalobos-Escobedo J.M."/>
            <person name="Rodriguez-Valeron N."/>
            <person name="Garcia M.O."/>
            <person name="Vasquez D.P."/>
            <person name="Damayanti I."/>
            <person name="Sorensen P.M."/>
            <person name="Baidoo E.E."/>
            <person name="De Carvalho A.C."/>
            <person name="Riley R."/>
            <person name="Lipzen A."/>
            <person name="He G."/>
            <person name="Yan M."/>
            <person name="Haridas S."/>
            <person name="Daum C."/>
            <person name="Yoshinaga Y."/>
            <person name="Ng V."/>
            <person name="Grigoriev I.V."/>
            <person name="Munk R."/>
            <person name="Nuraida L."/>
            <person name="Wijaya C.H."/>
            <person name="Morales P.-C."/>
            <person name="Keasling J.D."/>
        </authorList>
    </citation>
    <scope>NUCLEOTIDE SEQUENCE [LARGE SCALE GENOMIC DNA]</scope>
    <source>
        <strain evidence="1 2">FGSC 2613</strain>
    </source>
</reference>
<gene>
    <name evidence="1" type="ORF">QR685DRAFT_576388</name>
</gene>
<dbReference type="Proteomes" id="UP001451303">
    <property type="component" value="Unassembled WGS sequence"/>
</dbReference>
<evidence type="ECO:0000313" key="2">
    <source>
        <dbReference type="Proteomes" id="UP001451303"/>
    </source>
</evidence>
<evidence type="ECO:0008006" key="3">
    <source>
        <dbReference type="Google" id="ProtNLM"/>
    </source>
</evidence>